<dbReference type="SUPFAM" id="SSF53098">
    <property type="entry name" value="Ribonuclease H-like"/>
    <property type="match status" value="1"/>
</dbReference>
<keyword evidence="2" id="KW-1185">Reference proteome</keyword>
<dbReference type="PANTHER" id="PTHR47501:SF5">
    <property type="entry name" value="HAT C-TERMINAL DIMERISATION DOMAIN-CONTAINING PROTEIN"/>
    <property type="match status" value="1"/>
</dbReference>
<name>A0A3Q2YRB0_HIPCM</name>
<reference evidence="1" key="2">
    <citation type="submission" date="2025-09" db="UniProtKB">
        <authorList>
            <consortium name="Ensembl"/>
        </authorList>
    </citation>
    <scope>IDENTIFICATION</scope>
</reference>
<evidence type="ECO:0000313" key="1">
    <source>
        <dbReference type="Ensembl" id="ENSHCOP00000021360.1"/>
    </source>
</evidence>
<evidence type="ECO:0008006" key="3">
    <source>
        <dbReference type="Google" id="ProtNLM"/>
    </source>
</evidence>
<evidence type="ECO:0000313" key="2">
    <source>
        <dbReference type="Proteomes" id="UP000264820"/>
    </source>
</evidence>
<dbReference type="AlphaFoldDB" id="A0A3Q2YRB0"/>
<organism evidence="1 2">
    <name type="scientific">Hippocampus comes</name>
    <name type="common">Tiger tail seahorse</name>
    <dbReference type="NCBI Taxonomy" id="109280"/>
    <lineage>
        <taxon>Eukaryota</taxon>
        <taxon>Metazoa</taxon>
        <taxon>Chordata</taxon>
        <taxon>Craniata</taxon>
        <taxon>Vertebrata</taxon>
        <taxon>Euteleostomi</taxon>
        <taxon>Actinopterygii</taxon>
        <taxon>Neopterygii</taxon>
        <taxon>Teleostei</taxon>
        <taxon>Neoteleostei</taxon>
        <taxon>Acanthomorphata</taxon>
        <taxon>Syngnathiaria</taxon>
        <taxon>Syngnathiformes</taxon>
        <taxon>Syngnathoidei</taxon>
        <taxon>Syngnathidae</taxon>
        <taxon>Hippocampus</taxon>
    </lineage>
</organism>
<proteinExistence type="predicted"/>
<dbReference type="InterPro" id="IPR012337">
    <property type="entry name" value="RNaseH-like_sf"/>
</dbReference>
<dbReference type="Ensembl" id="ENSHCOT00000003866.1">
    <property type="protein sequence ID" value="ENSHCOP00000021360.1"/>
    <property type="gene ID" value="ENSHCOG00000000776.1"/>
</dbReference>
<dbReference type="PANTHER" id="PTHR47501">
    <property type="entry name" value="TRANSPOSASE-RELATED"/>
    <property type="match status" value="1"/>
</dbReference>
<protein>
    <recommendedName>
        <fullName evidence="3">HAT C-terminal dimerisation domain-containing protein</fullName>
    </recommendedName>
</protein>
<dbReference type="GeneTree" id="ENSGT00940000164914"/>
<dbReference type="Proteomes" id="UP000264820">
    <property type="component" value="Unplaced"/>
</dbReference>
<reference evidence="1" key="1">
    <citation type="submission" date="2025-08" db="UniProtKB">
        <authorList>
            <consortium name="Ensembl"/>
        </authorList>
    </citation>
    <scope>IDENTIFICATION</scope>
</reference>
<accession>A0A3Q2YRB0</accession>
<sequence>FMSSLCYGDSGETNLVKVIPQDERYSLRKTWRCFSKSASRKSLKSSGVNCGHSCTRFEFKVEFYTMFLEGNCCDTPQKNRSGTSSTRTRPGRCSHGEEQSSFGFAEVPISCLCHAAHCMHFLFFFSSFFDDNEGFVIRRWFVETLSPLGLCEHPYTRELFAYLSPEFQLMSRKILARGLDELMHKAKLEVNNLLSKQKWVATTADCWTVAFLGMTVHWIDRPSLVRRKATLACRELKTDQLLAEVIRDVHQEFGIVKKVVATTTDNGTNYVAVLNAFGEPQEEDEEVLPGQPGDVQGHLDGEDVDAEPRVALPPHRRCSAHTLNLMATTDIRAVTGWSVGDTPWCEATAKAQHLWNLQNRIPIAANQIKEAVNRKEKVEKCVYFCRWNCYFNSVKVLLEVMSLPEQVEVLTEYRDVMKPVVDTLDNLRGEDSAYMGVLLPTLLVLKRWLLQHQQRGELQYAEPLVQSLLRGFEKRCVWVFMDENIVFANSPSLMYRFGSLFEDQDLLMASALHPSFTPAFLARIVPEQADAIKDRILGELKALVSDHREAWVDLFIKYNTPLPSSAAVERTFSTAGDVLRPKRAALASPDFQNLVFLKGNMSLLGYPSYKGQFAEEEQEQY</sequence>